<reference evidence="1" key="1">
    <citation type="submission" date="2022-04" db="EMBL/GenBank/DDBJ databases">
        <title>Genome of the entomopathogenic fungus Entomophthora muscae.</title>
        <authorList>
            <person name="Elya C."/>
            <person name="Lovett B.R."/>
            <person name="Lee E."/>
            <person name="Macias A.M."/>
            <person name="Hajek A.E."/>
            <person name="De Bivort B.L."/>
            <person name="Kasson M.T."/>
            <person name="De Fine Licht H.H."/>
            <person name="Stajich J.E."/>
        </authorList>
    </citation>
    <scope>NUCLEOTIDE SEQUENCE</scope>
    <source>
        <strain evidence="1">Berkeley</strain>
    </source>
</reference>
<dbReference type="EMBL" id="QTSX02002183">
    <property type="protein sequence ID" value="KAJ9077712.1"/>
    <property type="molecule type" value="Genomic_DNA"/>
</dbReference>
<proteinExistence type="predicted"/>
<gene>
    <name evidence="1" type="ORF">DSO57_1014175</name>
</gene>
<comment type="caution">
    <text evidence="1">The sequence shown here is derived from an EMBL/GenBank/DDBJ whole genome shotgun (WGS) entry which is preliminary data.</text>
</comment>
<name>A0ACC2TT65_9FUNG</name>
<protein>
    <submittedName>
        <fullName evidence="1">Uncharacterized protein</fullName>
    </submittedName>
</protein>
<organism evidence="1 2">
    <name type="scientific">Entomophthora muscae</name>
    <dbReference type="NCBI Taxonomy" id="34485"/>
    <lineage>
        <taxon>Eukaryota</taxon>
        <taxon>Fungi</taxon>
        <taxon>Fungi incertae sedis</taxon>
        <taxon>Zoopagomycota</taxon>
        <taxon>Entomophthoromycotina</taxon>
        <taxon>Entomophthoromycetes</taxon>
        <taxon>Entomophthorales</taxon>
        <taxon>Entomophthoraceae</taxon>
        <taxon>Entomophthora</taxon>
    </lineage>
</organism>
<dbReference type="Proteomes" id="UP001165960">
    <property type="component" value="Unassembled WGS sequence"/>
</dbReference>
<keyword evidence="2" id="KW-1185">Reference proteome</keyword>
<sequence>MLLGKLAIKLSALVVVLGLDSSDVGELSRVVYSVPESFVKIQGYIDTVQRNKDKDLDPILVYPLSQPRRDHNISETSIIYYLEHSLLSFCSQGHIDAGLCFCSNKFENASVAQDLNLESRATVAVDSLNQLIVVSYRLSVAPNNWSTNEEKDLVSYPFPDGEEKVHHGHLNYFRSIQKQTEKKAFEYLSDPRHKDYTLHVTGYSLGGSVTFISVPAWLDFLDRNGFKNKARFFAYSNPRPGNLAFANYLEALDLPLVRYAKKGDIVPHLPEQSDGFSHVGQEFYDPEMTSLVPTHLKKCSPNYVQDINCSLKDTFFISPHHLLPFNKPFPLPPMC</sequence>
<evidence type="ECO:0000313" key="2">
    <source>
        <dbReference type="Proteomes" id="UP001165960"/>
    </source>
</evidence>
<accession>A0ACC2TT65</accession>
<evidence type="ECO:0000313" key="1">
    <source>
        <dbReference type="EMBL" id="KAJ9077712.1"/>
    </source>
</evidence>